<evidence type="ECO:0000256" key="2">
    <source>
        <dbReference type="ARBA" id="ARBA00008183"/>
    </source>
</evidence>
<evidence type="ECO:0000256" key="6">
    <source>
        <dbReference type="ARBA" id="ARBA00022496"/>
    </source>
</evidence>
<keyword evidence="15" id="KW-1185">Reference proteome</keyword>
<dbReference type="GO" id="GO:0051537">
    <property type="term" value="F:2 iron, 2 sulfur cluster binding"/>
    <property type="evidence" value="ECO:0007669"/>
    <property type="project" value="TreeGrafter"/>
</dbReference>
<dbReference type="PANTHER" id="PTHR16821">
    <property type="entry name" value="FRATAXIN"/>
    <property type="match status" value="1"/>
</dbReference>
<comment type="similarity">
    <text evidence="2">Belongs to the frataxin family.</text>
</comment>
<evidence type="ECO:0000256" key="13">
    <source>
        <dbReference type="SAM" id="MobiDB-lite"/>
    </source>
</evidence>
<dbReference type="PANTHER" id="PTHR16821:SF2">
    <property type="entry name" value="FRATAXIN, MITOCHONDRIAL"/>
    <property type="match status" value="1"/>
</dbReference>
<evidence type="ECO:0000256" key="7">
    <source>
        <dbReference type="ARBA" id="ARBA00022946"/>
    </source>
</evidence>
<dbReference type="GO" id="GO:0008199">
    <property type="term" value="F:ferric iron binding"/>
    <property type="evidence" value="ECO:0007669"/>
    <property type="project" value="InterPro"/>
</dbReference>
<keyword evidence="10" id="KW-0406">Ion transport</keyword>
<dbReference type="GeneID" id="91101353"/>
<dbReference type="KEGG" id="ker:91101353"/>
<dbReference type="InterPro" id="IPR002908">
    <property type="entry name" value="Frataxin/CyaY"/>
</dbReference>
<keyword evidence="5" id="KW-0813">Transport</keyword>
<dbReference type="GO" id="GO:0008198">
    <property type="term" value="F:ferrous iron binding"/>
    <property type="evidence" value="ECO:0007669"/>
    <property type="project" value="TreeGrafter"/>
</dbReference>
<dbReference type="SUPFAM" id="SSF55387">
    <property type="entry name" value="Frataxin/Nqo15-like"/>
    <property type="match status" value="1"/>
</dbReference>
<evidence type="ECO:0000256" key="3">
    <source>
        <dbReference type="ARBA" id="ARBA00013107"/>
    </source>
</evidence>
<evidence type="ECO:0000256" key="8">
    <source>
        <dbReference type="ARBA" id="ARBA00023002"/>
    </source>
</evidence>
<gene>
    <name evidence="14" type="ORF">V865_002549</name>
</gene>
<evidence type="ECO:0000313" key="15">
    <source>
        <dbReference type="Proteomes" id="UP001358614"/>
    </source>
</evidence>
<dbReference type="GO" id="GO:0006879">
    <property type="term" value="P:intracellular iron ion homeostasis"/>
    <property type="evidence" value="ECO:0007669"/>
    <property type="project" value="UniProtKB-KW"/>
</dbReference>
<dbReference type="GO" id="GO:0016226">
    <property type="term" value="P:iron-sulfur cluster assembly"/>
    <property type="evidence" value="ECO:0007669"/>
    <property type="project" value="InterPro"/>
</dbReference>
<comment type="catalytic activity">
    <reaction evidence="12">
        <text>4 Fe(2+) + O2 + 4 H(+) = 4 Fe(3+) + 2 H2O</text>
        <dbReference type="Rhea" id="RHEA:11148"/>
        <dbReference type="ChEBI" id="CHEBI:15377"/>
        <dbReference type="ChEBI" id="CHEBI:15378"/>
        <dbReference type="ChEBI" id="CHEBI:15379"/>
        <dbReference type="ChEBI" id="CHEBI:29033"/>
        <dbReference type="ChEBI" id="CHEBI:29034"/>
        <dbReference type="EC" id="1.16.3.1"/>
    </reaction>
</comment>
<evidence type="ECO:0000256" key="12">
    <source>
        <dbReference type="ARBA" id="ARBA00047990"/>
    </source>
</evidence>
<dbReference type="GO" id="GO:0006826">
    <property type="term" value="P:iron ion transport"/>
    <property type="evidence" value="ECO:0007669"/>
    <property type="project" value="UniProtKB-KW"/>
</dbReference>
<proteinExistence type="inferred from homology"/>
<evidence type="ECO:0000256" key="4">
    <source>
        <dbReference type="ARBA" id="ARBA00022434"/>
    </source>
</evidence>
<dbReference type="InterPro" id="IPR017789">
    <property type="entry name" value="Frataxin"/>
</dbReference>
<keyword evidence="8" id="KW-0560">Oxidoreductase</keyword>
<dbReference type="GO" id="GO:0005739">
    <property type="term" value="C:mitochondrion"/>
    <property type="evidence" value="ECO:0007669"/>
    <property type="project" value="UniProtKB-SubCell"/>
</dbReference>
<dbReference type="SMART" id="SM01219">
    <property type="entry name" value="Frataxin_Cyay"/>
    <property type="match status" value="1"/>
</dbReference>
<name>A0AAX4KFZ5_9TREE</name>
<sequence>MASSSRSTLLKGIRSISHSRSIRRSSTPLPRISSQCQRHGQHTASSLRIPSLSPKQQLRAFMSSSRYQTEQGEKPASTLSPEEYEQVSERDMDILHENLEIYVEQFGENDWEVEYSSGVMTLSLPPHGTYVINKQPPNLQIWMSSPLSGPSRFDYITSKGWVHHRDETIVFKDLLDKELRELLKRQGKEDEAKEWDGTGL</sequence>
<dbReference type="EC" id="1.16.3.1" evidence="3"/>
<accession>A0AAX4KFZ5</accession>
<dbReference type="GO" id="GO:0034986">
    <property type="term" value="F:iron chaperone activity"/>
    <property type="evidence" value="ECO:0007669"/>
    <property type="project" value="TreeGrafter"/>
</dbReference>
<organism evidence="14 15">
    <name type="scientific">Kwoniella europaea PYCC6329</name>
    <dbReference type="NCBI Taxonomy" id="1423913"/>
    <lineage>
        <taxon>Eukaryota</taxon>
        <taxon>Fungi</taxon>
        <taxon>Dikarya</taxon>
        <taxon>Basidiomycota</taxon>
        <taxon>Agaricomycotina</taxon>
        <taxon>Tremellomycetes</taxon>
        <taxon>Tremellales</taxon>
        <taxon>Cryptococcaceae</taxon>
        <taxon>Kwoniella</taxon>
    </lineage>
</organism>
<reference evidence="14 15" key="1">
    <citation type="submission" date="2024-01" db="EMBL/GenBank/DDBJ databases">
        <title>Comparative genomics of Cryptococcus and Kwoniella reveals pathogenesis evolution and contrasting modes of karyotype evolution via chromosome fusion or intercentromeric recombination.</title>
        <authorList>
            <person name="Coelho M.A."/>
            <person name="David-Palma M."/>
            <person name="Shea T."/>
            <person name="Bowers K."/>
            <person name="McGinley-Smith S."/>
            <person name="Mohammad A.W."/>
            <person name="Gnirke A."/>
            <person name="Yurkov A.M."/>
            <person name="Nowrousian M."/>
            <person name="Sun S."/>
            <person name="Cuomo C.A."/>
            <person name="Heitman J."/>
        </authorList>
    </citation>
    <scope>NUCLEOTIDE SEQUENCE [LARGE SCALE GENOMIC DNA]</scope>
    <source>
        <strain evidence="14 15">PYCC6329</strain>
    </source>
</reference>
<feature type="region of interest" description="Disordered" evidence="13">
    <location>
        <begin position="1"/>
        <end position="50"/>
    </location>
</feature>
<feature type="compositionally biased region" description="Polar residues" evidence="13">
    <location>
        <begin position="32"/>
        <end position="50"/>
    </location>
</feature>
<dbReference type="NCBIfam" id="TIGR03421">
    <property type="entry name" value="FeS_CyaY"/>
    <property type="match status" value="1"/>
</dbReference>
<comment type="subcellular location">
    <subcellularLocation>
        <location evidence="1">Mitochondrion</location>
    </subcellularLocation>
</comment>
<dbReference type="NCBIfam" id="TIGR03422">
    <property type="entry name" value="mito_frataxin"/>
    <property type="match status" value="1"/>
</dbReference>
<dbReference type="AlphaFoldDB" id="A0AAX4KFZ5"/>
<keyword evidence="6" id="KW-0410">Iron transport</keyword>
<keyword evidence="7" id="KW-0809">Transit peptide</keyword>
<dbReference type="InterPro" id="IPR020895">
    <property type="entry name" value="Frataxin_CS"/>
</dbReference>
<protein>
    <recommendedName>
        <fullName evidence="3">ferroxidase</fullName>
        <ecNumber evidence="3">1.16.3.1</ecNumber>
    </recommendedName>
</protein>
<dbReference type="PROSITE" id="PS01344">
    <property type="entry name" value="FRATAXIN_1"/>
    <property type="match status" value="1"/>
</dbReference>
<evidence type="ECO:0000256" key="1">
    <source>
        <dbReference type="ARBA" id="ARBA00004173"/>
    </source>
</evidence>
<evidence type="ECO:0000256" key="5">
    <source>
        <dbReference type="ARBA" id="ARBA00022448"/>
    </source>
</evidence>
<dbReference type="PROSITE" id="PS50810">
    <property type="entry name" value="FRATAXIN_2"/>
    <property type="match status" value="1"/>
</dbReference>
<evidence type="ECO:0000256" key="9">
    <source>
        <dbReference type="ARBA" id="ARBA00023004"/>
    </source>
</evidence>
<evidence type="ECO:0000313" key="14">
    <source>
        <dbReference type="EMBL" id="WWD04480.1"/>
    </source>
</evidence>
<dbReference type="GO" id="GO:0004322">
    <property type="term" value="F:ferroxidase activity"/>
    <property type="evidence" value="ECO:0007669"/>
    <property type="project" value="UniProtKB-EC"/>
</dbReference>
<feature type="region of interest" description="Disordered" evidence="13">
    <location>
        <begin position="64"/>
        <end position="83"/>
    </location>
</feature>
<dbReference type="Proteomes" id="UP001358614">
    <property type="component" value="Chromosome 1"/>
</dbReference>
<evidence type="ECO:0000256" key="11">
    <source>
        <dbReference type="ARBA" id="ARBA00023128"/>
    </source>
</evidence>
<dbReference type="InterPro" id="IPR036524">
    <property type="entry name" value="Frataxin/CyaY_sf"/>
</dbReference>
<keyword evidence="4" id="KW-0409">Iron storage</keyword>
<evidence type="ECO:0000256" key="10">
    <source>
        <dbReference type="ARBA" id="ARBA00023065"/>
    </source>
</evidence>
<dbReference type="RefSeq" id="XP_066082447.1">
    <property type="nucleotide sequence ID" value="XM_066226350.1"/>
</dbReference>
<keyword evidence="11" id="KW-0496">Mitochondrion</keyword>
<dbReference type="Gene3D" id="3.30.920.10">
    <property type="entry name" value="Frataxin/CyaY"/>
    <property type="match status" value="1"/>
</dbReference>
<keyword evidence="9" id="KW-0408">Iron</keyword>
<dbReference type="EMBL" id="CP144089">
    <property type="protein sequence ID" value="WWD04480.1"/>
    <property type="molecule type" value="Genomic_DNA"/>
</dbReference>
<dbReference type="Pfam" id="PF01491">
    <property type="entry name" value="Frataxin_Cyay"/>
    <property type="match status" value="1"/>
</dbReference>